<proteinExistence type="predicted"/>
<feature type="region of interest" description="Disordered" evidence="1">
    <location>
        <begin position="34"/>
        <end position="58"/>
    </location>
</feature>
<name>A0A4Y2GS04_ARAVE</name>
<comment type="caution">
    <text evidence="2">The sequence shown here is derived from an EMBL/GenBank/DDBJ whole genome shotgun (WGS) entry which is preliminary data.</text>
</comment>
<accession>A0A4Y2GS04</accession>
<sequence length="136" mass="15404">MSTSHFFFISHTDPAYPKGEWLDKIRRQAQDIRYPGEPTQPEGFRAQVNSPGGEYSSRHKDMLKMETKLRQSTCTLVHTFNAASLYVGRISSNTSSKFYIVGGRDFPTPSIGYSASYTRHYMKSTLHPSRSCLQGT</sequence>
<organism evidence="2 3">
    <name type="scientific">Araneus ventricosus</name>
    <name type="common">Orbweaver spider</name>
    <name type="synonym">Epeira ventricosa</name>
    <dbReference type="NCBI Taxonomy" id="182803"/>
    <lineage>
        <taxon>Eukaryota</taxon>
        <taxon>Metazoa</taxon>
        <taxon>Ecdysozoa</taxon>
        <taxon>Arthropoda</taxon>
        <taxon>Chelicerata</taxon>
        <taxon>Arachnida</taxon>
        <taxon>Araneae</taxon>
        <taxon>Araneomorphae</taxon>
        <taxon>Entelegynae</taxon>
        <taxon>Araneoidea</taxon>
        <taxon>Araneidae</taxon>
        <taxon>Araneus</taxon>
    </lineage>
</organism>
<evidence type="ECO:0000313" key="2">
    <source>
        <dbReference type="EMBL" id="GBM56762.1"/>
    </source>
</evidence>
<dbReference type="Proteomes" id="UP000499080">
    <property type="component" value="Unassembled WGS sequence"/>
</dbReference>
<protein>
    <submittedName>
        <fullName evidence="2">Uncharacterized protein</fullName>
    </submittedName>
</protein>
<keyword evidence="3" id="KW-1185">Reference proteome</keyword>
<reference evidence="2 3" key="1">
    <citation type="journal article" date="2019" name="Sci. Rep.">
        <title>Orb-weaving spider Araneus ventricosus genome elucidates the spidroin gene catalogue.</title>
        <authorList>
            <person name="Kono N."/>
            <person name="Nakamura H."/>
            <person name="Ohtoshi R."/>
            <person name="Moran D.A.P."/>
            <person name="Shinohara A."/>
            <person name="Yoshida Y."/>
            <person name="Fujiwara M."/>
            <person name="Mori M."/>
            <person name="Tomita M."/>
            <person name="Arakawa K."/>
        </authorList>
    </citation>
    <scope>NUCLEOTIDE SEQUENCE [LARGE SCALE GENOMIC DNA]</scope>
</reference>
<dbReference type="EMBL" id="BGPR01001562">
    <property type="protein sequence ID" value="GBM56762.1"/>
    <property type="molecule type" value="Genomic_DNA"/>
</dbReference>
<evidence type="ECO:0000256" key="1">
    <source>
        <dbReference type="SAM" id="MobiDB-lite"/>
    </source>
</evidence>
<gene>
    <name evidence="2" type="ORF">AVEN_211097_1</name>
</gene>
<evidence type="ECO:0000313" key="3">
    <source>
        <dbReference type="Proteomes" id="UP000499080"/>
    </source>
</evidence>
<dbReference type="AlphaFoldDB" id="A0A4Y2GS04"/>